<organism evidence="2 3">
    <name type="scientific">Peronospora farinosa</name>
    <dbReference type="NCBI Taxonomy" id="134698"/>
    <lineage>
        <taxon>Eukaryota</taxon>
        <taxon>Sar</taxon>
        <taxon>Stramenopiles</taxon>
        <taxon>Oomycota</taxon>
        <taxon>Peronosporomycetes</taxon>
        <taxon>Peronosporales</taxon>
        <taxon>Peronosporaceae</taxon>
        <taxon>Peronospora</taxon>
    </lineage>
</organism>
<comment type="caution">
    <text evidence="2">The sequence shown here is derived from an EMBL/GenBank/DDBJ whole genome shotgun (WGS) entry which is preliminary data.</text>
</comment>
<dbReference type="PANTHER" id="PTHR12642">
    <property type="entry name" value="RIBOSOME BIOGENESIS PROTEIN NSA2 HOMOLOG"/>
    <property type="match status" value="1"/>
</dbReference>
<sequence length="86" mass="10345">MPQHEHMEMHRKRHGVRMDAVEKKRKKEAREVHRRSQFAQKVHGLRAKLYNQKRFKEKAAMKKTLALHNERTNKHANDDEIPDAIL</sequence>
<reference evidence="2" key="1">
    <citation type="submission" date="2022-12" db="EMBL/GenBank/DDBJ databases">
        <authorList>
            <person name="Webb A."/>
        </authorList>
    </citation>
    <scope>NUCLEOTIDE SEQUENCE</scope>
    <source>
        <strain evidence="2">Pf2</strain>
    </source>
</reference>
<dbReference type="InterPro" id="IPR039411">
    <property type="entry name" value="NSA2_fam"/>
</dbReference>
<gene>
    <name evidence="2" type="ORF">PFR002_LOCUS8304</name>
</gene>
<dbReference type="AlphaFoldDB" id="A0AAV0UPL5"/>
<evidence type="ECO:0000313" key="3">
    <source>
        <dbReference type="Proteomes" id="UP001159659"/>
    </source>
</evidence>
<feature type="region of interest" description="Disordered" evidence="1">
    <location>
        <begin position="1"/>
        <end position="40"/>
    </location>
</feature>
<proteinExistence type="predicted"/>
<feature type="region of interest" description="Disordered" evidence="1">
    <location>
        <begin position="67"/>
        <end position="86"/>
    </location>
</feature>
<evidence type="ECO:0000313" key="2">
    <source>
        <dbReference type="EMBL" id="CAI5737211.1"/>
    </source>
</evidence>
<feature type="compositionally biased region" description="Basic and acidic residues" evidence="1">
    <location>
        <begin position="68"/>
        <end position="78"/>
    </location>
</feature>
<evidence type="ECO:0000256" key="1">
    <source>
        <dbReference type="SAM" id="MobiDB-lite"/>
    </source>
</evidence>
<dbReference type="Proteomes" id="UP001159659">
    <property type="component" value="Unassembled WGS sequence"/>
</dbReference>
<feature type="compositionally biased region" description="Basic residues" evidence="1">
    <location>
        <begin position="23"/>
        <end position="36"/>
    </location>
</feature>
<dbReference type="EMBL" id="CANTFK010000983">
    <property type="protein sequence ID" value="CAI5737211.1"/>
    <property type="molecule type" value="Genomic_DNA"/>
</dbReference>
<name>A0AAV0UPL5_9STRA</name>
<protein>
    <submittedName>
        <fullName evidence="2">Uncharacterized protein</fullName>
    </submittedName>
</protein>
<accession>A0AAV0UPL5</accession>